<comment type="caution">
    <text evidence="8">The sequence shown here is derived from an EMBL/GenBank/DDBJ whole genome shotgun (WGS) entry which is preliminary data.</text>
</comment>
<dbReference type="PROSITE" id="PS00518">
    <property type="entry name" value="ZF_RING_1"/>
    <property type="match status" value="1"/>
</dbReference>
<evidence type="ECO:0000313" key="9">
    <source>
        <dbReference type="Proteomes" id="UP001163846"/>
    </source>
</evidence>
<gene>
    <name evidence="8" type="ORF">F5878DRAFT_675513</name>
</gene>
<dbReference type="InterPro" id="IPR001841">
    <property type="entry name" value="Znf_RING"/>
</dbReference>
<feature type="region of interest" description="Disordered" evidence="6">
    <location>
        <begin position="247"/>
        <end position="272"/>
    </location>
</feature>
<organism evidence="8 9">
    <name type="scientific">Lentinula raphanica</name>
    <dbReference type="NCBI Taxonomy" id="153919"/>
    <lineage>
        <taxon>Eukaryota</taxon>
        <taxon>Fungi</taxon>
        <taxon>Dikarya</taxon>
        <taxon>Basidiomycota</taxon>
        <taxon>Agaricomycotina</taxon>
        <taxon>Agaricomycetes</taxon>
        <taxon>Agaricomycetidae</taxon>
        <taxon>Agaricales</taxon>
        <taxon>Marasmiineae</taxon>
        <taxon>Omphalotaceae</taxon>
        <taxon>Lentinula</taxon>
    </lineage>
</organism>
<dbReference type="GO" id="GO:0008270">
    <property type="term" value="F:zinc ion binding"/>
    <property type="evidence" value="ECO:0007669"/>
    <property type="project" value="UniProtKB-KW"/>
</dbReference>
<evidence type="ECO:0000256" key="1">
    <source>
        <dbReference type="ARBA" id="ARBA00022723"/>
    </source>
</evidence>
<proteinExistence type="predicted"/>
<dbReference type="AlphaFoldDB" id="A0AA38NVH9"/>
<keyword evidence="1" id="KW-0479">Metal-binding</keyword>
<feature type="non-terminal residue" evidence="8">
    <location>
        <position position="1"/>
    </location>
</feature>
<feature type="domain" description="RING-type" evidence="7">
    <location>
        <begin position="425"/>
        <end position="477"/>
    </location>
</feature>
<evidence type="ECO:0000256" key="3">
    <source>
        <dbReference type="ARBA" id="ARBA00022833"/>
    </source>
</evidence>
<dbReference type="Proteomes" id="UP001163846">
    <property type="component" value="Unassembled WGS sequence"/>
</dbReference>
<dbReference type="InterPro" id="IPR017907">
    <property type="entry name" value="Znf_RING_CS"/>
</dbReference>
<name>A0AA38NVH9_9AGAR</name>
<protein>
    <recommendedName>
        <fullName evidence="7">RING-type domain-containing protein</fullName>
    </recommendedName>
</protein>
<dbReference type="Gene3D" id="3.30.40.10">
    <property type="entry name" value="Zinc/RING finger domain, C3HC4 (zinc finger)"/>
    <property type="match status" value="1"/>
</dbReference>
<dbReference type="InterPro" id="IPR013083">
    <property type="entry name" value="Znf_RING/FYVE/PHD"/>
</dbReference>
<evidence type="ECO:0000256" key="4">
    <source>
        <dbReference type="PROSITE-ProRule" id="PRU00175"/>
    </source>
</evidence>
<dbReference type="SUPFAM" id="SSF57850">
    <property type="entry name" value="RING/U-box"/>
    <property type="match status" value="1"/>
</dbReference>
<dbReference type="InterPro" id="IPR027370">
    <property type="entry name" value="Znf-RING_euk"/>
</dbReference>
<sequence length="514" mass="56369">GILAKKEETSPLPVVSAVGLAPCSPEPHIPTDLVAPAEGSSLSGVAHTTRDLPLKPLIPAGILATDPIVKKMETCHELTTRIFDSQQAEIESTKSKIEILTHLLNSELWAHDTLSGANQFHRSPFKLPSTDSESSDEWVPYRAKSFDKAELNCLVWSRILFAYANTPPHTSRHRMLFNLSQAVGVLARLVAALIVSHKVANHPVLSGRPACAESSYIRPRSLFYRGFSTIKPIQLRYHIHRAMGKSRRIVPPGQSSSSRATRRRGATRNRAPIPHMAATLGYLEGTNLPLTAVSTSSSLNENLNSTRESTPVFLPPTNDTETIALSPGPLDGGSLILARPPTPDPLSSNSTGRSRASTPILQEDVAFMFQRKVHHFETDSAAVIAEQLTLLDSLKDREALLERQCEALNKEIVEDLAAREREYQCPLCLSLAWDSYVLRCGHSFCSKCLNQRKAEHERKRQDDPQTAEALVPCPICRSSIIGKPLRSVTIQAGVKSVAAELLITVPPSQSLQWA</sequence>
<accession>A0AA38NVH9</accession>
<dbReference type="EMBL" id="MU807505">
    <property type="protein sequence ID" value="KAJ3831401.1"/>
    <property type="molecule type" value="Genomic_DNA"/>
</dbReference>
<evidence type="ECO:0000259" key="7">
    <source>
        <dbReference type="PROSITE" id="PS50089"/>
    </source>
</evidence>
<keyword evidence="9" id="KW-1185">Reference proteome</keyword>
<keyword evidence="5" id="KW-0175">Coiled coil</keyword>
<keyword evidence="2 4" id="KW-0863">Zinc-finger</keyword>
<reference evidence="8" key="1">
    <citation type="submission" date="2022-08" db="EMBL/GenBank/DDBJ databases">
        <authorList>
            <consortium name="DOE Joint Genome Institute"/>
            <person name="Min B."/>
            <person name="Riley R."/>
            <person name="Sierra-Patev S."/>
            <person name="Naranjo-Ortiz M."/>
            <person name="Looney B."/>
            <person name="Konkel Z."/>
            <person name="Slot J.C."/>
            <person name="Sakamoto Y."/>
            <person name="Steenwyk J.L."/>
            <person name="Rokas A."/>
            <person name="Carro J."/>
            <person name="Camarero S."/>
            <person name="Ferreira P."/>
            <person name="Molpeceres G."/>
            <person name="Ruiz-Duenas F.J."/>
            <person name="Serrano A."/>
            <person name="Henrissat B."/>
            <person name="Drula E."/>
            <person name="Hughes K.W."/>
            <person name="Mata J.L."/>
            <person name="Ishikawa N.K."/>
            <person name="Vargas-Isla R."/>
            <person name="Ushijima S."/>
            <person name="Smith C.A."/>
            <person name="Ahrendt S."/>
            <person name="Andreopoulos W."/>
            <person name="He G."/>
            <person name="Labutti K."/>
            <person name="Lipzen A."/>
            <person name="Ng V."/>
            <person name="Sandor L."/>
            <person name="Barry K."/>
            <person name="Martinez A.T."/>
            <person name="Xiao Y."/>
            <person name="Gibbons J.G."/>
            <person name="Terashima K."/>
            <person name="Hibbett D.S."/>
            <person name="Grigoriev I.V."/>
        </authorList>
    </citation>
    <scope>NUCLEOTIDE SEQUENCE</scope>
    <source>
        <strain evidence="8">TFB9207</strain>
    </source>
</reference>
<evidence type="ECO:0000256" key="2">
    <source>
        <dbReference type="ARBA" id="ARBA00022771"/>
    </source>
</evidence>
<keyword evidence="3" id="KW-0862">Zinc</keyword>
<evidence type="ECO:0000256" key="6">
    <source>
        <dbReference type="SAM" id="MobiDB-lite"/>
    </source>
</evidence>
<dbReference type="PROSITE" id="PS50089">
    <property type="entry name" value="ZF_RING_2"/>
    <property type="match status" value="1"/>
</dbReference>
<dbReference type="Pfam" id="PF13445">
    <property type="entry name" value="zf-RING_UBOX"/>
    <property type="match status" value="1"/>
</dbReference>
<evidence type="ECO:0000256" key="5">
    <source>
        <dbReference type="SAM" id="Coils"/>
    </source>
</evidence>
<evidence type="ECO:0000313" key="8">
    <source>
        <dbReference type="EMBL" id="KAJ3831401.1"/>
    </source>
</evidence>
<dbReference type="SMART" id="SM00184">
    <property type="entry name" value="RING"/>
    <property type="match status" value="1"/>
</dbReference>
<feature type="coiled-coil region" evidence="5">
    <location>
        <begin position="384"/>
        <end position="411"/>
    </location>
</feature>